<dbReference type="RefSeq" id="WP_127016725.1">
    <property type="nucleotide sequence ID" value="NZ_CP016379.1"/>
</dbReference>
<proteinExistence type="predicted"/>
<evidence type="ECO:0008006" key="3">
    <source>
        <dbReference type="Google" id="ProtNLM"/>
    </source>
</evidence>
<dbReference type="EMBL" id="CP016379">
    <property type="protein sequence ID" value="AZR73388.1"/>
    <property type="molecule type" value="Genomic_DNA"/>
</dbReference>
<keyword evidence="2" id="KW-1185">Reference proteome</keyword>
<accession>A0A3Q9HSE0</accession>
<dbReference type="AlphaFoldDB" id="A0A3Q9HSE0"/>
<reference evidence="1 2" key="1">
    <citation type="submission" date="2016-07" db="EMBL/GenBank/DDBJ databases">
        <title>Genome and transcriptome analysis of iron-reducing fermentative bacteria Anoxybacter fermentans.</title>
        <authorList>
            <person name="Zeng X."/>
            <person name="Shao Z."/>
        </authorList>
    </citation>
    <scope>NUCLEOTIDE SEQUENCE [LARGE SCALE GENOMIC DNA]</scope>
    <source>
        <strain evidence="1 2">DY22613</strain>
    </source>
</reference>
<sequence>MKDNYFEAYYFRLFDAKALMEKGRYEGAIYIGGYAVECLLKWAFKRLFGVSFMDFIKEIDGDNKVKYHNLEFLSTIIIEKIPSLKKNLTLRRNRLLEEWRPSFRYQGSLVHIFDKYGAGKGYRETIEVFCNDFLKEVEAFCNNVRRAVEEYEGRRRR</sequence>
<dbReference type="Proteomes" id="UP000267250">
    <property type="component" value="Chromosome"/>
</dbReference>
<dbReference type="KEGG" id="aft:BBF96_08335"/>
<evidence type="ECO:0000313" key="2">
    <source>
        <dbReference type="Proteomes" id="UP000267250"/>
    </source>
</evidence>
<evidence type="ECO:0000313" key="1">
    <source>
        <dbReference type="EMBL" id="AZR73388.1"/>
    </source>
</evidence>
<dbReference type="OrthoDB" id="1493607at2"/>
<organism evidence="1 2">
    <name type="scientific">Anoxybacter fermentans</name>
    <dbReference type="NCBI Taxonomy" id="1323375"/>
    <lineage>
        <taxon>Bacteria</taxon>
        <taxon>Bacillati</taxon>
        <taxon>Bacillota</taxon>
        <taxon>Clostridia</taxon>
        <taxon>Halanaerobiales</taxon>
        <taxon>Anoxybacter</taxon>
    </lineage>
</organism>
<protein>
    <recommendedName>
        <fullName evidence="3">HEPN domain-containing protein</fullName>
    </recommendedName>
</protein>
<gene>
    <name evidence="1" type="ORF">BBF96_08335</name>
</gene>
<name>A0A3Q9HSE0_9FIRM</name>